<feature type="transmembrane region" description="Helical" evidence="1">
    <location>
        <begin position="396"/>
        <end position="429"/>
    </location>
</feature>
<keyword evidence="1" id="KW-0812">Transmembrane</keyword>
<feature type="transmembrane region" description="Helical" evidence="1">
    <location>
        <begin position="68"/>
        <end position="90"/>
    </location>
</feature>
<proteinExistence type="predicted"/>
<dbReference type="RefSeq" id="WP_257536627.1">
    <property type="nucleotide sequence ID" value="NZ_CP011940.1"/>
</dbReference>
<gene>
    <name evidence="3" type="ORF">ACGTZG_06330</name>
</gene>
<evidence type="ECO:0000259" key="2">
    <source>
        <dbReference type="Pfam" id="PF01970"/>
    </source>
</evidence>
<feature type="transmembrane region" description="Helical" evidence="1">
    <location>
        <begin position="110"/>
        <end position="134"/>
    </location>
</feature>
<feature type="transmembrane region" description="Helical" evidence="1">
    <location>
        <begin position="189"/>
        <end position="210"/>
    </location>
</feature>
<feature type="transmembrane region" description="Helical" evidence="1">
    <location>
        <begin position="356"/>
        <end position="375"/>
    </location>
</feature>
<keyword evidence="1" id="KW-1133">Transmembrane helix</keyword>
<dbReference type="Proteomes" id="UP001605989">
    <property type="component" value="Unassembled WGS sequence"/>
</dbReference>
<feature type="transmembrane region" description="Helical" evidence="1">
    <location>
        <begin position="251"/>
        <end position="270"/>
    </location>
</feature>
<feature type="transmembrane region" description="Helical" evidence="1">
    <location>
        <begin position="12"/>
        <end position="30"/>
    </location>
</feature>
<comment type="caution">
    <text evidence="3">The sequence shown here is derived from an EMBL/GenBank/DDBJ whole genome shotgun (WGS) entry which is preliminary data.</text>
</comment>
<evidence type="ECO:0000313" key="3">
    <source>
        <dbReference type="EMBL" id="MFG6272804.1"/>
    </source>
</evidence>
<name>A0ABW7DR34_9FIRM</name>
<accession>A0ABW7DR34</accession>
<sequence length="458" mass="49130">MMDGFVFNDLLWALGMALAGGIIFSGVGLISGTDETSTIAPLTLLIVLLGVPPVAIFSWFMAAAISKHMIHAIPTALMGVPGDTMAVPMLEDASVLRKLGVPHMALRKMISGGIIAAFLALPISVGFASLLAPFADIVKAWAPVVFTVAAIIIAYTSGGKWASLFALIPFAFFVQGLNKMAIASIGHGVFISMFLGIAIGPMFADLMTILSPGSRHILQRKSSREFWLAPELKTWKGYFPNPFKILSRHQLLYNALTAAVSALTFTFSPVGMTVMMGEFVGARIKGLYQRMTSTLAVMNGTTEATYIAETVIPLLAFGIPLSPVGLGPAAPLFNAPPVFSAQPVHNLHNFLTPVDYLFYGYIGLVVAFLVAYPFSMNYARKASAWVLKHVSQEAIISMFSGLIVVISYFEAGPVGIAIAVTIAVFGGILNRYFGVHTGVQYMVYYASPWLMLTLLGIK</sequence>
<feature type="domain" description="DUF112" evidence="2">
    <location>
        <begin position="14"/>
        <end position="432"/>
    </location>
</feature>
<dbReference type="InterPro" id="IPR002823">
    <property type="entry name" value="DUF112_TM"/>
</dbReference>
<feature type="transmembrane region" description="Helical" evidence="1">
    <location>
        <begin position="42"/>
        <end position="62"/>
    </location>
</feature>
<protein>
    <submittedName>
        <fullName evidence="3">Tripartite tricarboxylate transporter permease</fullName>
    </submittedName>
</protein>
<feature type="transmembrane region" description="Helical" evidence="1">
    <location>
        <begin position="441"/>
        <end position="457"/>
    </location>
</feature>
<dbReference type="Pfam" id="PF01970">
    <property type="entry name" value="TctA"/>
    <property type="match status" value="1"/>
</dbReference>
<organism evidence="3 4">
    <name type="scientific">Megasphaera hexanoica</name>
    <dbReference type="NCBI Taxonomy" id="1675036"/>
    <lineage>
        <taxon>Bacteria</taxon>
        <taxon>Bacillati</taxon>
        <taxon>Bacillota</taxon>
        <taxon>Negativicutes</taxon>
        <taxon>Veillonellales</taxon>
        <taxon>Veillonellaceae</taxon>
        <taxon>Megasphaera</taxon>
    </lineage>
</organism>
<dbReference type="EMBL" id="JBIEKR010000004">
    <property type="protein sequence ID" value="MFG6272804.1"/>
    <property type="molecule type" value="Genomic_DNA"/>
</dbReference>
<evidence type="ECO:0000256" key="1">
    <source>
        <dbReference type="SAM" id="Phobius"/>
    </source>
</evidence>
<reference evidence="3 4" key="1">
    <citation type="submission" date="2024-10" db="EMBL/GenBank/DDBJ databases">
        <authorList>
            <person name="Sang B.-I."/>
            <person name="Prabhaharan D."/>
        </authorList>
    </citation>
    <scope>NUCLEOTIDE SEQUENCE [LARGE SCALE GENOMIC DNA]</scope>
    <source>
        <strain evidence="3 4">MH</strain>
    </source>
</reference>
<keyword evidence="1" id="KW-0472">Membrane</keyword>
<evidence type="ECO:0000313" key="4">
    <source>
        <dbReference type="Proteomes" id="UP001605989"/>
    </source>
</evidence>
<keyword evidence="4" id="KW-1185">Reference proteome</keyword>